<evidence type="ECO:0000256" key="1">
    <source>
        <dbReference type="SAM" id="SignalP"/>
    </source>
</evidence>
<keyword evidence="1" id="KW-0732">Signal</keyword>
<comment type="caution">
    <text evidence="2">The sequence shown here is derived from an EMBL/GenBank/DDBJ whole genome shotgun (WGS) entry which is preliminary data.</text>
</comment>
<dbReference type="Proteomes" id="UP000549394">
    <property type="component" value="Unassembled WGS sequence"/>
</dbReference>
<sequence length="79" mass="8914">MNRSSVFFIAFACLLLAFQINEIEGQFSFSLPGQWGSGKRSGSNQCLKWDREAFAALQQAMMLQALHYHKCMAAVESKH</sequence>
<reference evidence="2 3" key="1">
    <citation type="submission" date="2020-08" db="EMBL/GenBank/DDBJ databases">
        <authorList>
            <person name="Hejnol A."/>
        </authorList>
    </citation>
    <scope>NUCLEOTIDE SEQUENCE [LARGE SCALE GENOMIC DNA]</scope>
</reference>
<dbReference type="AlphaFoldDB" id="A0A7I8W141"/>
<feature type="signal peptide" evidence="1">
    <location>
        <begin position="1"/>
        <end position="25"/>
    </location>
</feature>
<dbReference type="EMBL" id="CAJFCJ010000015">
    <property type="protein sequence ID" value="CAD5121804.1"/>
    <property type="molecule type" value="Genomic_DNA"/>
</dbReference>
<gene>
    <name evidence="2" type="ORF">DGYR_LOCUS9710</name>
</gene>
<organism evidence="2 3">
    <name type="scientific">Dimorphilus gyrociliatus</name>
    <dbReference type="NCBI Taxonomy" id="2664684"/>
    <lineage>
        <taxon>Eukaryota</taxon>
        <taxon>Metazoa</taxon>
        <taxon>Spiralia</taxon>
        <taxon>Lophotrochozoa</taxon>
        <taxon>Annelida</taxon>
        <taxon>Polychaeta</taxon>
        <taxon>Polychaeta incertae sedis</taxon>
        <taxon>Dinophilidae</taxon>
        <taxon>Dimorphilus</taxon>
    </lineage>
</organism>
<evidence type="ECO:0000313" key="2">
    <source>
        <dbReference type="EMBL" id="CAD5121804.1"/>
    </source>
</evidence>
<protein>
    <submittedName>
        <fullName evidence="2">DgyrCDS10278</fullName>
    </submittedName>
</protein>
<feature type="chain" id="PRO_5029464042" evidence="1">
    <location>
        <begin position="26"/>
        <end position="79"/>
    </location>
</feature>
<accession>A0A7I8W141</accession>
<name>A0A7I8W141_9ANNE</name>
<evidence type="ECO:0000313" key="3">
    <source>
        <dbReference type="Proteomes" id="UP000549394"/>
    </source>
</evidence>
<proteinExistence type="predicted"/>
<keyword evidence="3" id="KW-1185">Reference proteome</keyword>